<dbReference type="InterPro" id="IPR058627">
    <property type="entry name" value="MdtA-like_C"/>
</dbReference>
<dbReference type="GO" id="GO:0015562">
    <property type="term" value="F:efflux transmembrane transporter activity"/>
    <property type="evidence" value="ECO:0007669"/>
    <property type="project" value="InterPro"/>
</dbReference>
<dbReference type="Pfam" id="PF25967">
    <property type="entry name" value="RND-MFP_C"/>
    <property type="match status" value="1"/>
</dbReference>
<dbReference type="Pfam" id="PF25944">
    <property type="entry name" value="Beta-barrel_RND"/>
    <property type="match status" value="1"/>
</dbReference>
<organism evidence="10 11">
    <name type="scientific">Desulfarculus baarsii (strain ATCC 33931 / DSM 2075 / LMG 7858 / VKM B-1802 / 2st14)</name>
    <dbReference type="NCBI Taxonomy" id="644282"/>
    <lineage>
        <taxon>Bacteria</taxon>
        <taxon>Pseudomonadati</taxon>
        <taxon>Thermodesulfobacteriota</taxon>
        <taxon>Desulfarculia</taxon>
        <taxon>Desulfarculales</taxon>
        <taxon>Desulfarculaceae</taxon>
        <taxon>Desulfarculus</taxon>
    </lineage>
</organism>
<feature type="domain" description="Multidrug resistance protein MdtA-like beta-barrel" evidence="8">
    <location>
        <begin position="214"/>
        <end position="304"/>
    </location>
</feature>
<dbReference type="Gene3D" id="2.40.30.170">
    <property type="match status" value="1"/>
</dbReference>
<dbReference type="STRING" id="644282.Deba_2442"/>
<evidence type="ECO:0000256" key="2">
    <source>
        <dbReference type="ARBA" id="ARBA00009477"/>
    </source>
</evidence>
<reference evidence="10 11" key="1">
    <citation type="journal article" date="2010" name="Stand. Genomic Sci.">
        <title>Complete genome sequence of Desulfarculus baarsii type strain (2st14).</title>
        <authorList>
            <person name="Sun H."/>
            <person name="Spring S."/>
            <person name="Lapidus A."/>
            <person name="Davenport K."/>
            <person name="Del Rio T.G."/>
            <person name="Tice H."/>
            <person name="Nolan M."/>
            <person name="Copeland A."/>
            <person name="Cheng J.F."/>
            <person name="Lucas S."/>
            <person name="Tapia R."/>
            <person name="Goodwin L."/>
            <person name="Pitluck S."/>
            <person name="Ivanova N."/>
            <person name="Pagani I."/>
            <person name="Mavromatis K."/>
            <person name="Ovchinnikova G."/>
            <person name="Pati A."/>
            <person name="Chen A."/>
            <person name="Palaniappan K."/>
            <person name="Hauser L."/>
            <person name="Chang Y.J."/>
            <person name="Jeffries C.D."/>
            <person name="Detter J.C."/>
            <person name="Han C."/>
            <person name="Rohde M."/>
            <person name="Brambilla E."/>
            <person name="Goker M."/>
            <person name="Woyke T."/>
            <person name="Bristow J."/>
            <person name="Eisen J.A."/>
            <person name="Markowitz V."/>
            <person name="Hugenholtz P."/>
            <person name="Kyrpides N.C."/>
            <person name="Klenk H.P."/>
            <person name="Land M."/>
        </authorList>
    </citation>
    <scope>NUCLEOTIDE SEQUENCE [LARGE SCALE GENOMIC DNA]</scope>
    <source>
        <strain evidence="11">ATCC 33931 / DSM 2075 / LMG 7858 / VKM B-1802 / 2st14</strain>
    </source>
</reference>
<dbReference type="FunFam" id="2.40.420.20:FF:000001">
    <property type="entry name" value="Efflux RND transporter periplasmic adaptor subunit"/>
    <property type="match status" value="1"/>
</dbReference>
<dbReference type="Pfam" id="PF25917">
    <property type="entry name" value="BSH_RND"/>
    <property type="match status" value="1"/>
</dbReference>
<feature type="domain" description="Multidrug resistance protein MdtA-like C-terminal permuted SH3" evidence="9">
    <location>
        <begin position="308"/>
        <end position="369"/>
    </location>
</feature>
<dbReference type="SUPFAM" id="SSF111369">
    <property type="entry name" value="HlyD-like secretion proteins"/>
    <property type="match status" value="1"/>
</dbReference>
<keyword evidence="5" id="KW-0732">Signal</keyword>
<dbReference type="PANTHER" id="PTHR30158">
    <property type="entry name" value="ACRA/E-RELATED COMPONENT OF DRUG EFFLUX TRANSPORTER"/>
    <property type="match status" value="1"/>
</dbReference>
<dbReference type="GO" id="GO:0005886">
    <property type="term" value="C:plasma membrane"/>
    <property type="evidence" value="ECO:0007669"/>
    <property type="project" value="TreeGrafter"/>
</dbReference>
<dbReference type="PANTHER" id="PTHR30158:SF10">
    <property type="entry name" value="CATION EFFLUX PUMP"/>
    <property type="match status" value="1"/>
</dbReference>
<dbReference type="GO" id="GO:0030313">
    <property type="term" value="C:cell envelope"/>
    <property type="evidence" value="ECO:0007669"/>
    <property type="project" value="UniProtKB-SubCell"/>
</dbReference>
<comment type="subcellular location">
    <subcellularLocation>
        <location evidence="1">Cell envelope</location>
    </subcellularLocation>
</comment>
<comment type="similarity">
    <text evidence="2">Belongs to the membrane fusion protein (MFP) (TC 8.A.1) family.</text>
</comment>
<name>E1QJR0_DESB2</name>
<feature type="chain" id="PRO_5003150244" evidence="5">
    <location>
        <begin position="22"/>
        <end position="397"/>
    </location>
</feature>
<dbReference type="Proteomes" id="UP000009047">
    <property type="component" value="Chromosome"/>
</dbReference>
<dbReference type="Pfam" id="PF25876">
    <property type="entry name" value="HH_MFP_RND"/>
    <property type="match status" value="1"/>
</dbReference>
<dbReference type="RefSeq" id="WP_013259242.1">
    <property type="nucleotide sequence ID" value="NC_014365.1"/>
</dbReference>
<dbReference type="Gene3D" id="1.10.287.470">
    <property type="entry name" value="Helix hairpin bin"/>
    <property type="match status" value="1"/>
</dbReference>
<evidence type="ECO:0000256" key="4">
    <source>
        <dbReference type="SAM" id="MobiDB-lite"/>
    </source>
</evidence>
<dbReference type="InterPro" id="IPR058624">
    <property type="entry name" value="MdtA-like_HH"/>
</dbReference>
<dbReference type="HOGENOM" id="CLU_018816_2_1_7"/>
<evidence type="ECO:0000256" key="3">
    <source>
        <dbReference type="SAM" id="Coils"/>
    </source>
</evidence>
<feature type="coiled-coil region" evidence="3">
    <location>
        <begin position="108"/>
        <end position="173"/>
    </location>
</feature>
<gene>
    <name evidence="10" type="ordered locus">Deba_2442</name>
</gene>
<evidence type="ECO:0000256" key="1">
    <source>
        <dbReference type="ARBA" id="ARBA00004196"/>
    </source>
</evidence>
<dbReference type="NCBIfam" id="TIGR01730">
    <property type="entry name" value="RND_mfp"/>
    <property type="match status" value="1"/>
</dbReference>
<accession>E1QJR0</accession>
<dbReference type="OrthoDB" id="9772050at2"/>
<evidence type="ECO:0000259" key="7">
    <source>
        <dbReference type="Pfam" id="PF25917"/>
    </source>
</evidence>
<dbReference type="Gene3D" id="2.40.420.20">
    <property type="match status" value="1"/>
</dbReference>
<dbReference type="PROSITE" id="PS51257">
    <property type="entry name" value="PROKAR_LIPOPROTEIN"/>
    <property type="match status" value="1"/>
</dbReference>
<feature type="compositionally biased region" description="Polar residues" evidence="4">
    <location>
        <begin position="376"/>
        <end position="397"/>
    </location>
</feature>
<evidence type="ECO:0000259" key="6">
    <source>
        <dbReference type="Pfam" id="PF25876"/>
    </source>
</evidence>
<evidence type="ECO:0000259" key="8">
    <source>
        <dbReference type="Pfam" id="PF25944"/>
    </source>
</evidence>
<sequence>MTQLNRSITRPLKRLAGAALAALALFTAGCSQNEYQPPPPPAVTVATPTVKDVTFYAEYTGYTKAQESVDIRARVEGFLESMHFEPSSQVKAGQLLFIIDPRTYVALRDQAKGDLAQCEAELQLAKATLTRKENAFKERAVSEVDVIQARAEKAKAEAAIEAAKASLQSAEINLGYTRIHAPIAGRISRNLIDVGNLVGAGEKTLLTNIVDDDPIYVYFNISENDILQYRKYSDQTPDPRDDKGQAKAYLALAMDEGYPHEGYLDYMDNAVDPNTGTIQVRGVFPNGHGDILPGFFARVRIPLGVRKNAVLTPEVAVAADQGGNYLLLVDDKNVVQYRKVTTGPNEGDMRVILSGLKAGERVIVAGVQRSRPGMQVTPQEQNATQTPAKPASATGQK</sequence>
<evidence type="ECO:0000313" key="11">
    <source>
        <dbReference type="Proteomes" id="UP000009047"/>
    </source>
</evidence>
<evidence type="ECO:0000256" key="5">
    <source>
        <dbReference type="SAM" id="SignalP"/>
    </source>
</evidence>
<feature type="domain" description="Multidrug resistance protein MdtA-like barrel-sandwich hybrid" evidence="7">
    <location>
        <begin position="68"/>
        <end position="205"/>
    </location>
</feature>
<evidence type="ECO:0000313" key="10">
    <source>
        <dbReference type="EMBL" id="ADK85803.1"/>
    </source>
</evidence>
<feature type="signal peptide" evidence="5">
    <location>
        <begin position="1"/>
        <end position="21"/>
    </location>
</feature>
<dbReference type="GO" id="GO:0046677">
    <property type="term" value="P:response to antibiotic"/>
    <property type="evidence" value="ECO:0007669"/>
    <property type="project" value="TreeGrafter"/>
</dbReference>
<feature type="domain" description="Multidrug resistance protein MdtA-like alpha-helical hairpin" evidence="6">
    <location>
        <begin position="109"/>
        <end position="177"/>
    </location>
</feature>
<keyword evidence="11" id="KW-1185">Reference proteome</keyword>
<proteinExistence type="inferred from homology"/>
<dbReference type="EMBL" id="CP002085">
    <property type="protein sequence ID" value="ADK85803.1"/>
    <property type="molecule type" value="Genomic_DNA"/>
</dbReference>
<dbReference type="eggNOG" id="COG0845">
    <property type="taxonomic scope" value="Bacteria"/>
</dbReference>
<evidence type="ECO:0000259" key="9">
    <source>
        <dbReference type="Pfam" id="PF25967"/>
    </source>
</evidence>
<dbReference type="InterPro" id="IPR058626">
    <property type="entry name" value="MdtA-like_b-barrel"/>
</dbReference>
<dbReference type="InterPro" id="IPR006143">
    <property type="entry name" value="RND_pump_MFP"/>
</dbReference>
<feature type="region of interest" description="Disordered" evidence="4">
    <location>
        <begin position="368"/>
        <end position="397"/>
    </location>
</feature>
<dbReference type="InterPro" id="IPR058625">
    <property type="entry name" value="MdtA-like_BSH"/>
</dbReference>
<dbReference type="Gene3D" id="2.40.50.100">
    <property type="match status" value="1"/>
</dbReference>
<keyword evidence="3" id="KW-0175">Coiled coil</keyword>
<protein>
    <submittedName>
        <fullName evidence="10">Efflux transporter, RND family, MFP subunit</fullName>
    </submittedName>
</protein>
<dbReference type="AlphaFoldDB" id="E1QJR0"/>
<dbReference type="KEGG" id="dbr:Deba_2442"/>